<evidence type="ECO:0000256" key="2">
    <source>
        <dbReference type="ARBA" id="ARBA00023026"/>
    </source>
</evidence>
<dbReference type="InterPro" id="IPR018392">
    <property type="entry name" value="LysM"/>
</dbReference>
<dbReference type="EMBL" id="SGPL01000347">
    <property type="protein sequence ID" value="THH13529.1"/>
    <property type="molecule type" value="Genomic_DNA"/>
</dbReference>
<dbReference type="Pfam" id="PF01476">
    <property type="entry name" value="LysM"/>
    <property type="match status" value="2"/>
</dbReference>
<dbReference type="SMART" id="SM00257">
    <property type="entry name" value="LysM"/>
    <property type="match status" value="2"/>
</dbReference>
<feature type="chain" id="PRO_5020733141" description="LysM domain-containing protein" evidence="3">
    <location>
        <begin position="24"/>
        <end position="144"/>
    </location>
</feature>
<feature type="domain" description="LysM" evidence="4">
    <location>
        <begin position="29"/>
        <end position="76"/>
    </location>
</feature>
<dbReference type="PROSITE" id="PS51782">
    <property type="entry name" value="LYSM"/>
    <property type="match status" value="2"/>
</dbReference>
<dbReference type="AlphaFoldDB" id="A0A4S4LN00"/>
<evidence type="ECO:0000313" key="6">
    <source>
        <dbReference type="Proteomes" id="UP000310158"/>
    </source>
</evidence>
<name>A0A4S4LN00_9AGAM</name>
<keyword evidence="3" id="KW-0732">Signal</keyword>
<dbReference type="PANTHER" id="PTHR34997:SF1">
    <property type="entry name" value="PEPTIDOGLYCAN-BINDING LYSIN DOMAIN"/>
    <property type="match status" value="1"/>
</dbReference>
<evidence type="ECO:0000256" key="1">
    <source>
        <dbReference type="ARBA" id="ARBA00022669"/>
    </source>
</evidence>
<dbReference type="InterPro" id="IPR036779">
    <property type="entry name" value="LysM_dom_sf"/>
</dbReference>
<feature type="domain" description="LysM" evidence="4">
    <location>
        <begin position="85"/>
        <end position="131"/>
    </location>
</feature>
<evidence type="ECO:0000313" key="5">
    <source>
        <dbReference type="EMBL" id="THH13529.1"/>
    </source>
</evidence>
<protein>
    <recommendedName>
        <fullName evidence="4">LysM domain-containing protein</fullName>
    </recommendedName>
</protein>
<dbReference type="InterPro" id="IPR052210">
    <property type="entry name" value="LysM1-like"/>
</dbReference>
<dbReference type="CDD" id="cd00118">
    <property type="entry name" value="LysM"/>
    <property type="match status" value="1"/>
</dbReference>
<keyword evidence="2" id="KW-0843">Virulence</keyword>
<dbReference type="OrthoDB" id="5985073at2759"/>
<comment type="caution">
    <text evidence="5">The sequence shown here is derived from an EMBL/GenBank/DDBJ whole genome shotgun (WGS) entry which is preliminary data.</text>
</comment>
<dbReference type="Gene3D" id="3.10.350.10">
    <property type="entry name" value="LysM domain"/>
    <property type="match status" value="2"/>
</dbReference>
<dbReference type="PANTHER" id="PTHR34997">
    <property type="entry name" value="AM15"/>
    <property type="match status" value="1"/>
</dbReference>
<feature type="signal peptide" evidence="3">
    <location>
        <begin position="1"/>
        <end position="23"/>
    </location>
</feature>
<sequence>MYAFVNIVAFTLAAMAGVSSVRAQAACARNTTVFLGETCDIISQTFNVSTYQLAFVNQNKIDAACDNLAVGEPLCLGVVGQDCNTTHVVQSGDFCVSIADGAGIPISTLLTNNPNVNSDCSNIYPNEVLCTSAETFNYTETADA</sequence>
<proteinExistence type="predicted"/>
<keyword evidence="1" id="KW-0147">Chitin-binding</keyword>
<dbReference type="Proteomes" id="UP000310158">
    <property type="component" value="Unassembled WGS sequence"/>
</dbReference>
<keyword evidence="6" id="KW-1185">Reference proteome</keyword>
<organism evidence="5 6">
    <name type="scientific">Bondarzewia mesenterica</name>
    <dbReference type="NCBI Taxonomy" id="1095465"/>
    <lineage>
        <taxon>Eukaryota</taxon>
        <taxon>Fungi</taxon>
        <taxon>Dikarya</taxon>
        <taxon>Basidiomycota</taxon>
        <taxon>Agaricomycotina</taxon>
        <taxon>Agaricomycetes</taxon>
        <taxon>Russulales</taxon>
        <taxon>Bondarzewiaceae</taxon>
        <taxon>Bondarzewia</taxon>
    </lineage>
</organism>
<dbReference type="GO" id="GO:0008061">
    <property type="term" value="F:chitin binding"/>
    <property type="evidence" value="ECO:0007669"/>
    <property type="project" value="UniProtKB-KW"/>
</dbReference>
<dbReference type="SUPFAM" id="SSF54106">
    <property type="entry name" value="LysM domain"/>
    <property type="match status" value="2"/>
</dbReference>
<accession>A0A4S4LN00</accession>
<gene>
    <name evidence="5" type="ORF">EW146_g6705</name>
</gene>
<evidence type="ECO:0000256" key="3">
    <source>
        <dbReference type="SAM" id="SignalP"/>
    </source>
</evidence>
<reference evidence="5 6" key="1">
    <citation type="submission" date="2019-02" db="EMBL/GenBank/DDBJ databases">
        <title>Genome sequencing of the rare red list fungi Bondarzewia mesenterica.</title>
        <authorList>
            <person name="Buettner E."/>
            <person name="Kellner H."/>
        </authorList>
    </citation>
    <scope>NUCLEOTIDE SEQUENCE [LARGE SCALE GENOMIC DNA]</scope>
    <source>
        <strain evidence="5 6">DSM 108281</strain>
    </source>
</reference>
<evidence type="ECO:0000259" key="4">
    <source>
        <dbReference type="PROSITE" id="PS51782"/>
    </source>
</evidence>